<reference evidence="2 3" key="1">
    <citation type="submission" date="2009-10" db="EMBL/GenBank/DDBJ databases">
        <title>Complete sequence of Halothiobacillus neapolitanus c2.</title>
        <authorList>
            <consortium name="US DOE Joint Genome Institute"/>
            <person name="Lucas S."/>
            <person name="Copeland A."/>
            <person name="Lapidus A."/>
            <person name="Glavina del Rio T."/>
            <person name="Tice H."/>
            <person name="Bruce D."/>
            <person name="Goodwin L."/>
            <person name="Pitluck S."/>
            <person name="Davenport K."/>
            <person name="Brettin T."/>
            <person name="Detter J.C."/>
            <person name="Han C."/>
            <person name="Tapia R."/>
            <person name="Larimer F."/>
            <person name="Land M."/>
            <person name="Hauser L."/>
            <person name="Kyrpides N."/>
            <person name="Mikhailova N."/>
            <person name="Kerfeld C."/>
            <person name="Cannon G."/>
            <person name="Heinhort S."/>
        </authorList>
    </citation>
    <scope>NUCLEOTIDE SEQUENCE [LARGE SCALE GENOMIC DNA]</scope>
    <source>
        <strain evidence="3">ATCC 23641 / c2</strain>
    </source>
</reference>
<dbReference type="STRING" id="555778.Hneap_1950"/>
<name>D0L249_HALNC</name>
<dbReference type="InterPro" id="IPR016768">
    <property type="entry name" value="UCP019883"/>
</dbReference>
<evidence type="ECO:0000256" key="1">
    <source>
        <dbReference type="SAM" id="Phobius"/>
    </source>
</evidence>
<dbReference type="HOGENOM" id="CLU_159301_1_0_6"/>
<feature type="transmembrane region" description="Helical" evidence="1">
    <location>
        <begin position="6"/>
        <end position="23"/>
    </location>
</feature>
<evidence type="ECO:0000313" key="3">
    <source>
        <dbReference type="Proteomes" id="UP000009102"/>
    </source>
</evidence>
<feature type="transmembrane region" description="Helical" evidence="1">
    <location>
        <begin position="43"/>
        <end position="63"/>
    </location>
</feature>
<evidence type="ECO:0008006" key="4">
    <source>
        <dbReference type="Google" id="ProtNLM"/>
    </source>
</evidence>
<dbReference type="KEGG" id="hna:Hneap_1950"/>
<sequence>MVNETLVQGYIVALLVLANLPFINQRLFVLIPVVKAGQRKPFWFRLVEWFVLYAVGIGIGLYLEDQIGGIQHKPWEFWVVTLFMFATLASPGFIWQYQLKKQLVSAR</sequence>
<dbReference type="RefSeq" id="WP_012824804.1">
    <property type="nucleotide sequence ID" value="NC_013422.1"/>
</dbReference>
<proteinExistence type="predicted"/>
<evidence type="ECO:0000313" key="2">
    <source>
        <dbReference type="EMBL" id="ACX96772.1"/>
    </source>
</evidence>
<dbReference type="Proteomes" id="UP000009102">
    <property type="component" value="Chromosome"/>
</dbReference>
<dbReference type="Pfam" id="PF10993">
    <property type="entry name" value="DUF2818"/>
    <property type="match status" value="1"/>
</dbReference>
<dbReference type="OrthoDB" id="5785537at2"/>
<keyword evidence="1" id="KW-1133">Transmembrane helix</keyword>
<keyword evidence="3" id="KW-1185">Reference proteome</keyword>
<protein>
    <recommendedName>
        <fullName evidence="4">Transmembrane protein</fullName>
    </recommendedName>
</protein>
<feature type="transmembrane region" description="Helical" evidence="1">
    <location>
        <begin position="75"/>
        <end position="97"/>
    </location>
</feature>
<dbReference type="eggNOG" id="ENOG5032Z6F">
    <property type="taxonomic scope" value="Bacteria"/>
</dbReference>
<keyword evidence="1" id="KW-0812">Transmembrane</keyword>
<gene>
    <name evidence="2" type="ordered locus">Hneap_1950</name>
</gene>
<accession>D0L249</accession>
<dbReference type="EMBL" id="CP001801">
    <property type="protein sequence ID" value="ACX96772.1"/>
    <property type="molecule type" value="Genomic_DNA"/>
</dbReference>
<organism evidence="2 3">
    <name type="scientific">Halothiobacillus neapolitanus (strain ATCC 23641 / DSM 15147 / CIP 104769 / NCIMB 8539 / c2)</name>
    <name type="common">Thiobacillus neapolitanus</name>
    <dbReference type="NCBI Taxonomy" id="555778"/>
    <lineage>
        <taxon>Bacteria</taxon>
        <taxon>Pseudomonadati</taxon>
        <taxon>Pseudomonadota</taxon>
        <taxon>Gammaproteobacteria</taxon>
        <taxon>Chromatiales</taxon>
        <taxon>Halothiobacillaceae</taxon>
        <taxon>Halothiobacillus</taxon>
    </lineage>
</organism>
<keyword evidence="1" id="KW-0472">Membrane</keyword>
<dbReference type="AlphaFoldDB" id="D0L249"/>